<feature type="domain" description="Putative aromatic acid exporter C-terminal" evidence="7">
    <location>
        <begin position="152"/>
        <end position="316"/>
    </location>
</feature>
<dbReference type="GO" id="GO:0005886">
    <property type="term" value="C:plasma membrane"/>
    <property type="evidence" value="ECO:0007669"/>
    <property type="project" value="UniProtKB-SubCell"/>
</dbReference>
<accession>A0AAE3DA15</accession>
<feature type="transmembrane region" description="Helical" evidence="6">
    <location>
        <begin position="58"/>
        <end position="75"/>
    </location>
</feature>
<proteinExistence type="predicted"/>
<comment type="caution">
    <text evidence="8">The sequence shown here is derived from an EMBL/GenBank/DDBJ whole genome shotgun (WGS) entry which is preliminary data.</text>
</comment>
<keyword evidence="4 6" id="KW-1133">Transmembrane helix</keyword>
<evidence type="ECO:0000313" key="8">
    <source>
        <dbReference type="EMBL" id="MCC2124625.1"/>
    </source>
</evidence>
<evidence type="ECO:0000256" key="5">
    <source>
        <dbReference type="ARBA" id="ARBA00023136"/>
    </source>
</evidence>
<evidence type="ECO:0000256" key="6">
    <source>
        <dbReference type="SAM" id="Phobius"/>
    </source>
</evidence>
<feature type="transmembrane region" description="Helical" evidence="6">
    <location>
        <begin position="121"/>
        <end position="146"/>
    </location>
</feature>
<dbReference type="Proteomes" id="UP001198220">
    <property type="component" value="Unassembled WGS sequence"/>
</dbReference>
<keyword evidence="3 6" id="KW-0812">Transmembrane</keyword>
<feature type="transmembrane region" description="Helical" evidence="6">
    <location>
        <begin position="21"/>
        <end position="46"/>
    </location>
</feature>
<evidence type="ECO:0000256" key="4">
    <source>
        <dbReference type="ARBA" id="ARBA00022989"/>
    </source>
</evidence>
<gene>
    <name evidence="8" type="ORF">LKD36_00355</name>
</gene>
<organism evidence="8 9">
    <name type="scientific">Hominiventricola filiformis</name>
    <dbReference type="NCBI Taxonomy" id="2885352"/>
    <lineage>
        <taxon>Bacteria</taxon>
        <taxon>Bacillati</taxon>
        <taxon>Bacillota</taxon>
        <taxon>Clostridia</taxon>
        <taxon>Lachnospirales</taxon>
        <taxon>Lachnospiraceae</taxon>
        <taxon>Hominiventricola</taxon>
    </lineage>
</organism>
<dbReference type="InterPro" id="IPR038323">
    <property type="entry name" value="ArAE_1_C_sf"/>
</dbReference>
<dbReference type="EMBL" id="JAJEPS010000001">
    <property type="protein sequence ID" value="MCC2124625.1"/>
    <property type="molecule type" value="Genomic_DNA"/>
</dbReference>
<evidence type="ECO:0000256" key="2">
    <source>
        <dbReference type="ARBA" id="ARBA00022475"/>
    </source>
</evidence>
<keyword evidence="2" id="KW-1003">Cell membrane</keyword>
<dbReference type="AlphaFoldDB" id="A0AAE3DA15"/>
<dbReference type="InterPro" id="IPR021062">
    <property type="entry name" value="ArAE_1_C"/>
</dbReference>
<protein>
    <submittedName>
        <fullName evidence="8">Aromatic acid exporter family protein</fullName>
    </submittedName>
</protein>
<feature type="transmembrane region" description="Helical" evidence="6">
    <location>
        <begin position="82"/>
        <end position="101"/>
    </location>
</feature>
<keyword evidence="5 6" id="KW-0472">Membrane</keyword>
<dbReference type="Pfam" id="PF11728">
    <property type="entry name" value="ArAE_1_C"/>
    <property type="match status" value="1"/>
</dbReference>
<name>A0AAE3DA15_9FIRM</name>
<reference evidence="8 9" key="1">
    <citation type="submission" date="2021-10" db="EMBL/GenBank/DDBJ databases">
        <title>Anaerobic single-cell dispensing facilitates the cultivation of human gut bacteria.</title>
        <authorList>
            <person name="Afrizal A."/>
        </authorList>
    </citation>
    <scope>NUCLEOTIDE SEQUENCE [LARGE SCALE GENOMIC DNA]</scope>
    <source>
        <strain evidence="8 9">CLA-AA-H276</strain>
    </source>
</reference>
<keyword evidence="9" id="KW-1185">Reference proteome</keyword>
<evidence type="ECO:0000256" key="3">
    <source>
        <dbReference type="ARBA" id="ARBA00022692"/>
    </source>
</evidence>
<comment type="subcellular location">
    <subcellularLocation>
        <location evidence="1">Cell membrane</location>
        <topology evidence="1">Multi-pass membrane protein</topology>
    </subcellularLocation>
</comment>
<dbReference type="Pfam" id="PF06081">
    <property type="entry name" value="ArAE_1"/>
    <property type="match status" value="1"/>
</dbReference>
<evidence type="ECO:0000259" key="7">
    <source>
        <dbReference type="Pfam" id="PF11728"/>
    </source>
</evidence>
<dbReference type="Gene3D" id="1.20.120.940">
    <property type="entry name" value="Putative aromatic acid exporter, C-terminal domain"/>
    <property type="match status" value="1"/>
</dbReference>
<sequence length="329" mass="37980">MGSHKYRRLLLKALKIAAGSGMAIIAAELLGLSYATSAGIITLLTVQDTRQDTIQLTVDRILSFLLCVGLIYACFHFPPAGWVNYIVYILLMVVCCCLFNWQNTISVNAVMGTHYLMTPDYSLNFALNELTLILIGTGLALGMNWLMPSYRKKIREDVKTAEQGMKRVLTEMAEYLEERKSSGDVWVDLDDLEEVLHDGLRHAHEQVDNTLGEEDYYYADYLEMRLQQCSMLQTLRNSVIRIRKVPKQAVYVARYLEYLSECSAEKDSPEEQLWKLEEVLDQMNLEALPRTREEFENRAILFHVLMDLREFLEVKQHFLEAHPRHPDTM</sequence>
<evidence type="ECO:0000256" key="1">
    <source>
        <dbReference type="ARBA" id="ARBA00004651"/>
    </source>
</evidence>
<evidence type="ECO:0000313" key="9">
    <source>
        <dbReference type="Proteomes" id="UP001198220"/>
    </source>
</evidence>
<dbReference type="InterPro" id="IPR052984">
    <property type="entry name" value="UPF0421"/>
</dbReference>
<dbReference type="RefSeq" id="WP_308458229.1">
    <property type="nucleotide sequence ID" value="NZ_JAJEPS010000001.1"/>
</dbReference>
<dbReference type="PANTHER" id="PTHR40064:SF1">
    <property type="entry name" value="MEMBRANE PROTEIN"/>
    <property type="match status" value="1"/>
</dbReference>
<dbReference type="PANTHER" id="PTHR40064">
    <property type="entry name" value="MEMBRANE PROTEIN-RELATED"/>
    <property type="match status" value="1"/>
</dbReference>
<dbReference type="InterPro" id="IPR010343">
    <property type="entry name" value="ArAE_1"/>
</dbReference>